<dbReference type="STRING" id="46223.SAMN05421852_101370"/>
<keyword evidence="1" id="KW-0472">Membrane</keyword>
<dbReference type="EMBL" id="FORR01000001">
    <property type="protein sequence ID" value="SFI68650.1"/>
    <property type="molecule type" value="Genomic_DNA"/>
</dbReference>
<sequence>MRARRPPYLFFIFAGILLIWVWYKYATATPKPDPSLATEAEPPKPVAKIKVSQQEMEQIKVRSKKFAEVYFSYDDQQPKHYFQQASTYLHSQFVDQRAKELKEINQPNKIGVKTIFEQPTKTEILTSYIQGEQICVFVDIARDVTLQYQDGQTKKVKDAFNRLIVWEKEGDEWKVRRVEHQTYMEPD</sequence>
<reference evidence="2 3" key="1">
    <citation type="submission" date="2016-10" db="EMBL/GenBank/DDBJ databases">
        <authorList>
            <person name="de Groot N.N."/>
        </authorList>
    </citation>
    <scope>NUCLEOTIDE SEQUENCE [LARGE SCALE GENOMIC DNA]</scope>
    <source>
        <strain evidence="2 3">DSM 44778</strain>
    </source>
</reference>
<keyword evidence="1" id="KW-1133">Transmembrane helix</keyword>
<evidence type="ECO:0000313" key="3">
    <source>
        <dbReference type="Proteomes" id="UP000199545"/>
    </source>
</evidence>
<name>A0A1I3K8J6_9BACL</name>
<keyword evidence="1" id="KW-0812">Transmembrane</keyword>
<dbReference type="OrthoDB" id="2589975at2"/>
<feature type="transmembrane region" description="Helical" evidence="1">
    <location>
        <begin position="7"/>
        <end position="25"/>
    </location>
</feature>
<dbReference type="Proteomes" id="UP000199545">
    <property type="component" value="Unassembled WGS sequence"/>
</dbReference>
<organism evidence="2 3">
    <name type="scientific">Thermoflavimicrobium dichotomicum</name>
    <dbReference type="NCBI Taxonomy" id="46223"/>
    <lineage>
        <taxon>Bacteria</taxon>
        <taxon>Bacillati</taxon>
        <taxon>Bacillota</taxon>
        <taxon>Bacilli</taxon>
        <taxon>Bacillales</taxon>
        <taxon>Thermoactinomycetaceae</taxon>
        <taxon>Thermoflavimicrobium</taxon>
    </lineage>
</organism>
<accession>A0A1I3K8J6</accession>
<evidence type="ECO:0000256" key="1">
    <source>
        <dbReference type="SAM" id="Phobius"/>
    </source>
</evidence>
<gene>
    <name evidence="2" type="ORF">SAMN05421852_101370</name>
</gene>
<protein>
    <submittedName>
        <fullName evidence="2">Uncharacterized protein</fullName>
    </submittedName>
</protein>
<dbReference type="AlphaFoldDB" id="A0A1I3K8J6"/>
<proteinExistence type="predicted"/>
<keyword evidence="3" id="KW-1185">Reference proteome</keyword>
<evidence type="ECO:0000313" key="2">
    <source>
        <dbReference type="EMBL" id="SFI68650.1"/>
    </source>
</evidence>
<dbReference type="RefSeq" id="WP_093227435.1">
    <property type="nucleotide sequence ID" value="NZ_FORR01000001.1"/>
</dbReference>